<dbReference type="InterPro" id="IPR050103">
    <property type="entry name" value="Class-III_PLP-dep_AT"/>
</dbReference>
<name>A0A382ZMR7_9ZZZZ</name>
<sequence>NEGFASGSTFAGMPAGCAAAIKTLQIFERDRIVEQASRLGDIAAEIMNKWESSSIVRQSRGNGLLLGVSFCKLEGTNADEKDWWTARAVRSKMLEQGVWAISDHEDTIRMYPALNMAESTLREGLQVMEEAIAYVEKHGHDEGDAPAYPAGVSGF</sequence>
<dbReference type="PANTHER" id="PTHR11986">
    <property type="entry name" value="AMINOTRANSFERASE CLASS III"/>
    <property type="match status" value="1"/>
</dbReference>
<dbReference type="Gene3D" id="3.90.1150.10">
    <property type="entry name" value="Aspartate Aminotransferase, domain 1"/>
    <property type="match status" value="1"/>
</dbReference>
<dbReference type="EMBL" id="UINC01185192">
    <property type="protein sequence ID" value="SVD96772.1"/>
    <property type="molecule type" value="Genomic_DNA"/>
</dbReference>
<dbReference type="SUPFAM" id="SSF53383">
    <property type="entry name" value="PLP-dependent transferases"/>
    <property type="match status" value="1"/>
</dbReference>
<dbReference type="InterPro" id="IPR015422">
    <property type="entry name" value="PyrdxlP-dep_Trfase_small"/>
</dbReference>
<gene>
    <name evidence="2" type="ORF">METZ01_LOCUS449626</name>
</gene>
<dbReference type="GO" id="GO:0042802">
    <property type="term" value="F:identical protein binding"/>
    <property type="evidence" value="ECO:0007669"/>
    <property type="project" value="TreeGrafter"/>
</dbReference>
<dbReference type="GO" id="GO:0010121">
    <property type="term" value="P:L-arginine catabolic process to proline via ornithine"/>
    <property type="evidence" value="ECO:0007669"/>
    <property type="project" value="TreeGrafter"/>
</dbReference>
<feature type="non-terminal residue" evidence="2">
    <location>
        <position position="1"/>
    </location>
</feature>
<dbReference type="GO" id="GO:0004587">
    <property type="term" value="F:ornithine aminotransferase activity"/>
    <property type="evidence" value="ECO:0007669"/>
    <property type="project" value="TreeGrafter"/>
</dbReference>
<proteinExistence type="predicted"/>
<dbReference type="PANTHER" id="PTHR11986:SF18">
    <property type="entry name" value="ORNITHINE AMINOTRANSFERASE, MITOCHONDRIAL"/>
    <property type="match status" value="1"/>
</dbReference>
<dbReference type="AlphaFoldDB" id="A0A382ZMR7"/>
<protein>
    <recommendedName>
        <fullName evidence="3">Aminotransferase class III-fold pyridoxal phosphate-dependent enzyme</fullName>
    </recommendedName>
</protein>
<evidence type="ECO:0000256" key="1">
    <source>
        <dbReference type="ARBA" id="ARBA00001933"/>
    </source>
</evidence>
<dbReference type="GO" id="GO:0019544">
    <property type="term" value="P:L-arginine catabolic process to L-glutamate"/>
    <property type="evidence" value="ECO:0007669"/>
    <property type="project" value="TreeGrafter"/>
</dbReference>
<dbReference type="Pfam" id="PF00202">
    <property type="entry name" value="Aminotran_3"/>
    <property type="match status" value="1"/>
</dbReference>
<reference evidence="2" key="1">
    <citation type="submission" date="2018-05" db="EMBL/GenBank/DDBJ databases">
        <authorList>
            <person name="Lanie J.A."/>
            <person name="Ng W.-L."/>
            <person name="Kazmierczak K.M."/>
            <person name="Andrzejewski T.M."/>
            <person name="Davidsen T.M."/>
            <person name="Wayne K.J."/>
            <person name="Tettelin H."/>
            <person name="Glass J.I."/>
            <person name="Rusch D."/>
            <person name="Podicherti R."/>
            <person name="Tsui H.-C.T."/>
            <person name="Winkler M.E."/>
        </authorList>
    </citation>
    <scope>NUCLEOTIDE SEQUENCE</scope>
</reference>
<comment type="cofactor">
    <cofactor evidence="1">
        <name>pyridoxal 5'-phosphate</name>
        <dbReference type="ChEBI" id="CHEBI:597326"/>
    </cofactor>
</comment>
<accession>A0A382ZMR7</accession>
<organism evidence="2">
    <name type="scientific">marine metagenome</name>
    <dbReference type="NCBI Taxonomy" id="408172"/>
    <lineage>
        <taxon>unclassified sequences</taxon>
        <taxon>metagenomes</taxon>
        <taxon>ecological metagenomes</taxon>
    </lineage>
</organism>
<evidence type="ECO:0008006" key="3">
    <source>
        <dbReference type="Google" id="ProtNLM"/>
    </source>
</evidence>
<dbReference type="InterPro" id="IPR005814">
    <property type="entry name" value="Aminotrans_3"/>
</dbReference>
<dbReference type="InterPro" id="IPR015424">
    <property type="entry name" value="PyrdxlP-dep_Trfase"/>
</dbReference>
<dbReference type="GO" id="GO:0005737">
    <property type="term" value="C:cytoplasm"/>
    <property type="evidence" value="ECO:0007669"/>
    <property type="project" value="TreeGrafter"/>
</dbReference>
<evidence type="ECO:0000313" key="2">
    <source>
        <dbReference type="EMBL" id="SVD96772.1"/>
    </source>
</evidence>
<dbReference type="GO" id="GO:0030170">
    <property type="term" value="F:pyridoxal phosphate binding"/>
    <property type="evidence" value="ECO:0007669"/>
    <property type="project" value="InterPro"/>
</dbReference>